<dbReference type="Pfam" id="PF11735">
    <property type="entry name" value="CAP59_mtransfer"/>
    <property type="match status" value="1"/>
</dbReference>
<evidence type="ECO:0000256" key="1">
    <source>
        <dbReference type="SAM" id="Phobius"/>
    </source>
</evidence>
<evidence type="ECO:0000313" key="5">
    <source>
        <dbReference type="Proteomes" id="UP000663882"/>
    </source>
</evidence>
<dbReference type="Proteomes" id="UP000663823">
    <property type="component" value="Unassembled WGS sequence"/>
</dbReference>
<organism evidence="2 5">
    <name type="scientific">Rotaria sordida</name>
    <dbReference type="NCBI Taxonomy" id="392033"/>
    <lineage>
        <taxon>Eukaryota</taxon>
        <taxon>Metazoa</taxon>
        <taxon>Spiralia</taxon>
        <taxon>Gnathifera</taxon>
        <taxon>Rotifera</taxon>
        <taxon>Eurotatoria</taxon>
        <taxon>Bdelloidea</taxon>
        <taxon>Philodinida</taxon>
        <taxon>Philodinidae</taxon>
        <taxon>Rotaria</taxon>
    </lineage>
</organism>
<reference evidence="2" key="1">
    <citation type="submission" date="2021-02" db="EMBL/GenBank/DDBJ databases">
        <authorList>
            <person name="Nowell W R."/>
        </authorList>
    </citation>
    <scope>NUCLEOTIDE SEQUENCE</scope>
</reference>
<gene>
    <name evidence="4" type="ORF">OTI717_LOCUS21463</name>
    <name evidence="2" type="ORF">RFH988_LOCUS9862</name>
    <name evidence="3" type="ORF">SEV965_LOCUS11453</name>
</gene>
<keyword evidence="1" id="KW-0472">Membrane</keyword>
<dbReference type="Proteomes" id="UP000663882">
    <property type="component" value="Unassembled WGS sequence"/>
</dbReference>
<name>A0A814AR44_9BILA</name>
<sequence>MFAPTPVKRFFQMNKPLIDQTNSESRAGYCGHRWTFRIFLIVTVGIFIFNIVSCIGFHDLTSSSVDDLYLPQSLRCPHKNKTRLEYGRLHLARSRVIICGLIRDREAHISRIRQQIEEITQLFDDYAIVIVENDSKDRTRQQLIAWAQDKKVAGRIHVIGCNNQVNDDRPCNLSLAPTPTNHPPTMSRIEKMVLLRNMYMQYIEDNAQLAQFDHTHTGIIQVFNSSNFNETEINESLVINNNDNETILNDNQSSIQIVDKNQFAETVVDLLLDLLEKANLSRTVSIIHNDTELTELVEQDDVDLQTTTIKLTDP</sequence>
<dbReference type="AlphaFoldDB" id="A0A814AR44"/>
<dbReference type="OrthoDB" id="10030922at2759"/>
<evidence type="ECO:0000313" key="2">
    <source>
        <dbReference type="EMBL" id="CAF0918465.1"/>
    </source>
</evidence>
<dbReference type="Proteomes" id="UP000663889">
    <property type="component" value="Unassembled WGS sequence"/>
</dbReference>
<dbReference type="EMBL" id="CAJNOO010000358">
    <property type="protein sequence ID" value="CAF0918465.1"/>
    <property type="molecule type" value="Genomic_DNA"/>
</dbReference>
<comment type="caution">
    <text evidence="2">The sequence shown here is derived from an EMBL/GenBank/DDBJ whole genome shotgun (WGS) entry which is preliminary data.</text>
</comment>
<accession>A0A814AR44</accession>
<protein>
    <submittedName>
        <fullName evidence="2">Uncharacterized protein</fullName>
    </submittedName>
</protein>
<dbReference type="EMBL" id="CAJNOU010000495">
    <property type="protein sequence ID" value="CAF1014131.1"/>
    <property type="molecule type" value="Genomic_DNA"/>
</dbReference>
<keyword evidence="1" id="KW-1133">Transmembrane helix</keyword>
<proteinExistence type="predicted"/>
<keyword evidence="1" id="KW-0812">Transmembrane</keyword>
<evidence type="ECO:0000313" key="3">
    <source>
        <dbReference type="EMBL" id="CAF1014131.1"/>
    </source>
</evidence>
<evidence type="ECO:0000313" key="4">
    <source>
        <dbReference type="EMBL" id="CAF3856562.1"/>
    </source>
</evidence>
<feature type="transmembrane region" description="Helical" evidence="1">
    <location>
        <begin position="34"/>
        <end position="58"/>
    </location>
</feature>
<dbReference type="InterPro" id="IPR021047">
    <property type="entry name" value="Mannosyltransferase_CMT1"/>
</dbReference>
<dbReference type="EMBL" id="CAJOAX010003478">
    <property type="protein sequence ID" value="CAF3856562.1"/>
    <property type="molecule type" value="Genomic_DNA"/>
</dbReference>